<evidence type="ECO:0000256" key="4">
    <source>
        <dbReference type="ARBA" id="ARBA00022801"/>
    </source>
</evidence>
<evidence type="ECO:0000256" key="1">
    <source>
        <dbReference type="ARBA" id="ARBA00006814"/>
    </source>
</evidence>
<keyword evidence="2 5" id="KW-0645">Protease</keyword>
<dbReference type="OrthoDB" id="9792731at2"/>
<protein>
    <submittedName>
        <fullName evidence="5">Hydrogenase maturation protease</fullName>
    </submittedName>
</protein>
<proteinExistence type="inferred from homology"/>
<dbReference type="Gene3D" id="3.40.50.1450">
    <property type="entry name" value="HybD-like"/>
    <property type="match status" value="1"/>
</dbReference>
<dbReference type="KEGG" id="mhey:H2LOC_014320"/>
<dbReference type="GO" id="GO:0016485">
    <property type="term" value="P:protein processing"/>
    <property type="evidence" value="ECO:0007669"/>
    <property type="project" value="TreeGrafter"/>
</dbReference>
<dbReference type="Pfam" id="PF01750">
    <property type="entry name" value="HycI"/>
    <property type="match status" value="1"/>
</dbReference>
<organism evidence="5 6">
    <name type="scientific">Methylocystis heyeri</name>
    <dbReference type="NCBI Taxonomy" id="391905"/>
    <lineage>
        <taxon>Bacteria</taxon>
        <taxon>Pseudomonadati</taxon>
        <taxon>Pseudomonadota</taxon>
        <taxon>Alphaproteobacteria</taxon>
        <taxon>Hyphomicrobiales</taxon>
        <taxon>Methylocystaceae</taxon>
        <taxon>Methylocystis</taxon>
    </lineage>
</organism>
<sequence>MIERHIICFGNPLHGDDGFGPAVYQRLAPHARPAGLRLTEAGAPGPAALALFQDCAEIVIVDALAPAGTPGRIGRPSPAAVMQEATPAGHGVGLGYVLRALAALSERPPAIEIIGAEAGTVAPFRPGLSEPVARAADEVAALLLRSYFDSERHV</sequence>
<reference evidence="5 6" key="1">
    <citation type="submission" date="2019-11" db="EMBL/GenBank/DDBJ databases">
        <title>The genome sequence of Methylocystis heyeri.</title>
        <authorList>
            <person name="Oshkin I.Y."/>
            <person name="Miroshnikov K."/>
            <person name="Dedysh S.N."/>
        </authorList>
    </citation>
    <scope>NUCLEOTIDE SEQUENCE [LARGE SCALE GENOMIC DNA]</scope>
    <source>
        <strain evidence="5 6">H2</strain>
    </source>
</reference>
<dbReference type="GO" id="GO:0004190">
    <property type="term" value="F:aspartic-type endopeptidase activity"/>
    <property type="evidence" value="ECO:0007669"/>
    <property type="project" value="UniProtKB-KW"/>
</dbReference>
<dbReference type="NCBIfam" id="TIGR00072">
    <property type="entry name" value="hydrog_prot"/>
    <property type="match status" value="1"/>
</dbReference>
<evidence type="ECO:0000313" key="6">
    <source>
        <dbReference type="Proteomes" id="UP000309061"/>
    </source>
</evidence>
<name>A0A6B8KJL9_9HYPH</name>
<dbReference type="InterPro" id="IPR023430">
    <property type="entry name" value="Pept_HybD-like_dom_sf"/>
</dbReference>
<dbReference type="CDD" id="cd00518">
    <property type="entry name" value="H2MP"/>
    <property type="match status" value="1"/>
</dbReference>
<dbReference type="GO" id="GO:0008047">
    <property type="term" value="F:enzyme activator activity"/>
    <property type="evidence" value="ECO:0007669"/>
    <property type="project" value="InterPro"/>
</dbReference>
<keyword evidence="3" id="KW-0064">Aspartyl protease</keyword>
<keyword evidence="6" id="KW-1185">Reference proteome</keyword>
<keyword evidence="4" id="KW-0378">Hydrolase</keyword>
<dbReference type="InterPro" id="IPR000671">
    <property type="entry name" value="Peptidase_A31"/>
</dbReference>
<dbReference type="Proteomes" id="UP000309061">
    <property type="component" value="Chromosome"/>
</dbReference>
<dbReference type="PANTHER" id="PTHR30302">
    <property type="entry name" value="HYDROGENASE 1 MATURATION PROTEASE"/>
    <property type="match status" value="1"/>
</dbReference>
<comment type="similarity">
    <text evidence="1">Belongs to the peptidase A31 family.</text>
</comment>
<evidence type="ECO:0000313" key="5">
    <source>
        <dbReference type="EMBL" id="QGM46773.1"/>
    </source>
</evidence>
<dbReference type="AlphaFoldDB" id="A0A6B8KJL9"/>
<accession>A0A6B8KJL9</accession>
<dbReference type="PANTHER" id="PTHR30302:SF1">
    <property type="entry name" value="HYDROGENASE 2 MATURATION PROTEASE"/>
    <property type="match status" value="1"/>
</dbReference>
<dbReference type="SUPFAM" id="SSF53163">
    <property type="entry name" value="HybD-like"/>
    <property type="match status" value="1"/>
</dbReference>
<dbReference type="RefSeq" id="WP_136497662.1">
    <property type="nucleotide sequence ID" value="NZ_CP046052.1"/>
</dbReference>
<evidence type="ECO:0000256" key="2">
    <source>
        <dbReference type="ARBA" id="ARBA00022670"/>
    </source>
</evidence>
<evidence type="ECO:0000256" key="3">
    <source>
        <dbReference type="ARBA" id="ARBA00022750"/>
    </source>
</evidence>
<gene>
    <name evidence="5" type="ORF">H2LOC_014320</name>
</gene>
<dbReference type="EMBL" id="CP046052">
    <property type="protein sequence ID" value="QGM46773.1"/>
    <property type="molecule type" value="Genomic_DNA"/>
</dbReference>